<proteinExistence type="predicted"/>
<name>A0A3E2MVB0_MYCMR</name>
<evidence type="ECO:0000313" key="2">
    <source>
        <dbReference type="Proteomes" id="UP000257451"/>
    </source>
</evidence>
<dbReference type="Proteomes" id="UP000257451">
    <property type="component" value="Unassembled WGS sequence"/>
</dbReference>
<dbReference type="AlphaFoldDB" id="A0A3E2MVB0"/>
<dbReference type="EMBL" id="PEDF01000085">
    <property type="protein sequence ID" value="RFZ40783.1"/>
    <property type="molecule type" value="Genomic_DNA"/>
</dbReference>
<comment type="caution">
    <text evidence="1">The sequence shown here is derived from an EMBL/GenBank/DDBJ whole genome shotgun (WGS) entry which is preliminary data.</text>
</comment>
<reference evidence="1 2" key="1">
    <citation type="journal article" date="2018" name="Sci. Rep.">
        <title>Extensive genomic diversity among Mycobacterium marinum strains revealed by whole genome sequencing.</title>
        <authorList>
            <person name="Das S."/>
            <person name="Pettersson B.M."/>
            <person name="Behra P.R."/>
            <person name="Mallick A."/>
            <person name="Cheramie M."/>
            <person name="Ramesh M."/>
            <person name="Shirreff L."/>
            <person name="DuCote T."/>
            <person name="Dasgupta S."/>
            <person name="Ennis D.G."/>
            <person name="Kirsebom L.A."/>
        </authorList>
    </citation>
    <scope>NUCLEOTIDE SEQUENCE [LARGE SCALE GENOMIC DNA]</scope>
    <source>
        <strain evidence="1 2">Davis1</strain>
    </source>
</reference>
<sequence>MLAKVASSTTAAAWSTPRRGRLVAVALATSRAAVAGWAMSPHSTTTSEPIERISSMVSRAFWLGAERELSTMRPAPAVAIFSARNSPSPPRPPVMM</sequence>
<gene>
    <name evidence="1" type="ORF">DAVIS_02748</name>
</gene>
<protein>
    <submittedName>
        <fullName evidence="1">Uncharacterized protein</fullName>
    </submittedName>
</protein>
<accession>A0A3E2MVB0</accession>
<evidence type="ECO:0000313" key="1">
    <source>
        <dbReference type="EMBL" id="RFZ40783.1"/>
    </source>
</evidence>
<organism evidence="1 2">
    <name type="scientific">Mycobacterium marinum</name>
    <dbReference type="NCBI Taxonomy" id="1781"/>
    <lineage>
        <taxon>Bacteria</taxon>
        <taxon>Bacillati</taxon>
        <taxon>Actinomycetota</taxon>
        <taxon>Actinomycetes</taxon>
        <taxon>Mycobacteriales</taxon>
        <taxon>Mycobacteriaceae</taxon>
        <taxon>Mycobacterium</taxon>
        <taxon>Mycobacterium ulcerans group</taxon>
    </lineage>
</organism>